<dbReference type="SMART" id="SM00486">
    <property type="entry name" value="POLBc"/>
    <property type="match status" value="1"/>
</dbReference>
<dbReference type="Pfam" id="PF14260">
    <property type="entry name" value="zf-C4pol"/>
    <property type="match status" value="1"/>
</dbReference>
<feature type="coiled-coil region" evidence="14">
    <location>
        <begin position="1849"/>
        <end position="1876"/>
    </location>
</feature>
<comment type="subcellular location">
    <subcellularLocation>
        <location evidence="13">Nucleus</location>
    </subcellularLocation>
</comment>
<dbReference type="InterPro" id="IPR017964">
    <property type="entry name" value="DNA-dir_DNA_pol_B_CS"/>
</dbReference>
<dbReference type="GO" id="GO:0003887">
    <property type="term" value="F:DNA-directed DNA polymerase activity"/>
    <property type="evidence" value="ECO:0007669"/>
    <property type="project" value="UniProtKB-KW"/>
</dbReference>
<protein>
    <recommendedName>
        <fullName evidence="13">DNA polymerase</fullName>
        <ecNumber evidence="13">2.7.7.7</ecNumber>
    </recommendedName>
</protein>
<evidence type="ECO:0000313" key="22">
    <source>
        <dbReference type="Proteomes" id="UP000320333"/>
    </source>
</evidence>
<evidence type="ECO:0000256" key="5">
    <source>
        <dbReference type="ARBA" id="ARBA00022723"/>
    </source>
</evidence>
<evidence type="ECO:0000256" key="1">
    <source>
        <dbReference type="ARBA" id="ARBA00001966"/>
    </source>
</evidence>
<organism evidence="21 22">
    <name type="scientific">Chytriomyces confervae</name>
    <dbReference type="NCBI Taxonomy" id="246404"/>
    <lineage>
        <taxon>Eukaryota</taxon>
        <taxon>Fungi</taxon>
        <taxon>Fungi incertae sedis</taxon>
        <taxon>Chytridiomycota</taxon>
        <taxon>Chytridiomycota incertae sedis</taxon>
        <taxon>Chytridiomycetes</taxon>
        <taxon>Chytridiales</taxon>
        <taxon>Chytriomycetaceae</taxon>
        <taxon>Chytriomyces</taxon>
    </lineage>
</organism>
<feature type="domain" description="DNA-directed DNA polymerase family B multifunctional" evidence="16">
    <location>
        <begin position="1333"/>
        <end position="1776"/>
    </location>
</feature>
<dbReference type="GO" id="GO:0000166">
    <property type="term" value="F:nucleotide binding"/>
    <property type="evidence" value="ECO:0007669"/>
    <property type="project" value="InterPro"/>
</dbReference>
<evidence type="ECO:0000256" key="9">
    <source>
        <dbReference type="ARBA" id="ARBA00023004"/>
    </source>
</evidence>
<gene>
    <name evidence="21" type="ORF">CcCBS67573_g07126</name>
</gene>
<dbReference type="PRINTS" id="PR00106">
    <property type="entry name" value="DNAPOLB"/>
</dbReference>
<feature type="region of interest" description="Disordered" evidence="15">
    <location>
        <begin position="289"/>
        <end position="313"/>
    </location>
</feature>
<keyword evidence="13" id="KW-0863">Zinc-finger</keyword>
<dbReference type="GO" id="GO:0008270">
    <property type="term" value="F:zinc ion binding"/>
    <property type="evidence" value="ECO:0007669"/>
    <property type="project" value="UniProtKB-KW"/>
</dbReference>
<dbReference type="FunFam" id="3.30.420.10:FF:000024">
    <property type="entry name" value="DNA polymerase zeta catalytic subunit"/>
    <property type="match status" value="1"/>
</dbReference>
<dbReference type="InterPro" id="IPR042087">
    <property type="entry name" value="DNA_pol_B_thumb"/>
</dbReference>
<dbReference type="PANTHER" id="PTHR45812">
    <property type="entry name" value="DNA POLYMERASE ZETA CATALYTIC SUBUNIT"/>
    <property type="match status" value="1"/>
</dbReference>
<dbReference type="SUPFAM" id="SSF53098">
    <property type="entry name" value="Ribonuclease H-like"/>
    <property type="match status" value="1"/>
</dbReference>
<feature type="compositionally biased region" description="Low complexity" evidence="15">
    <location>
        <begin position="813"/>
        <end position="822"/>
    </location>
</feature>
<keyword evidence="13" id="KW-0235">DNA replication</keyword>
<dbReference type="Pfam" id="PF24055">
    <property type="entry name" value="POL3_N"/>
    <property type="match status" value="1"/>
</dbReference>
<evidence type="ECO:0000256" key="2">
    <source>
        <dbReference type="ARBA" id="ARBA00005755"/>
    </source>
</evidence>
<keyword evidence="11" id="KW-0234">DNA repair</keyword>
<evidence type="ECO:0000256" key="4">
    <source>
        <dbReference type="ARBA" id="ARBA00022695"/>
    </source>
</evidence>
<evidence type="ECO:0000256" key="14">
    <source>
        <dbReference type="SAM" id="Coils"/>
    </source>
</evidence>
<keyword evidence="14" id="KW-0175">Coiled coil</keyword>
<evidence type="ECO:0000256" key="15">
    <source>
        <dbReference type="SAM" id="MobiDB-lite"/>
    </source>
</evidence>
<evidence type="ECO:0000259" key="17">
    <source>
        <dbReference type="Pfam" id="PF03104"/>
    </source>
</evidence>
<name>A0A507EX44_9FUNG</name>
<keyword evidence="13" id="KW-0539">Nucleus</keyword>
<dbReference type="InterPro" id="IPR006134">
    <property type="entry name" value="DNA-dir_DNA_pol_B_multi_dom"/>
</dbReference>
<evidence type="ECO:0000259" key="20">
    <source>
        <dbReference type="Pfam" id="PF24065"/>
    </source>
</evidence>
<accession>A0A507EX44</accession>
<dbReference type="InterPro" id="IPR056435">
    <property type="entry name" value="DPOD/Z_N"/>
</dbReference>
<evidence type="ECO:0000256" key="13">
    <source>
        <dbReference type="RuleBase" id="RU000442"/>
    </source>
</evidence>
<dbReference type="InterPro" id="IPR006133">
    <property type="entry name" value="DNA-dir_DNA_pol_B_exonuc"/>
</dbReference>
<dbReference type="InterPro" id="IPR043502">
    <property type="entry name" value="DNA/RNA_pol_sf"/>
</dbReference>
<feature type="compositionally biased region" description="Basic and acidic residues" evidence="15">
    <location>
        <begin position="617"/>
        <end position="630"/>
    </location>
</feature>
<keyword evidence="5 13" id="KW-0479">Metal-binding</keyword>
<dbReference type="Gene3D" id="1.10.132.60">
    <property type="entry name" value="DNA polymerase family B, C-terminal domain"/>
    <property type="match status" value="1"/>
</dbReference>
<feature type="region of interest" description="Disordered" evidence="15">
    <location>
        <begin position="836"/>
        <end position="857"/>
    </location>
</feature>
<dbReference type="InterPro" id="IPR023211">
    <property type="entry name" value="DNA_pol_palm_dom_sf"/>
</dbReference>
<comment type="catalytic activity">
    <reaction evidence="12 13">
        <text>DNA(n) + a 2'-deoxyribonucleoside 5'-triphosphate = DNA(n+1) + diphosphate</text>
        <dbReference type="Rhea" id="RHEA:22508"/>
        <dbReference type="Rhea" id="RHEA-COMP:17339"/>
        <dbReference type="Rhea" id="RHEA-COMP:17340"/>
        <dbReference type="ChEBI" id="CHEBI:33019"/>
        <dbReference type="ChEBI" id="CHEBI:61560"/>
        <dbReference type="ChEBI" id="CHEBI:173112"/>
        <dbReference type="EC" id="2.7.7.7"/>
    </reaction>
</comment>
<evidence type="ECO:0000256" key="3">
    <source>
        <dbReference type="ARBA" id="ARBA00022679"/>
    </source>
</evidence>
<dbReference type="GO" id="GO:0016035">
    <property type="term" value="C:zeta DNA polymerase complex"/>
    <property type="evidence" value="ECO:0007669"/>
    <property type="project" value="InterPro"/>
</dbReference>
<dbReference type="GO" id="GO:0006260">
    <property type="term" value="P:DNA replication"/>
    <property type="evidence" value="ECO:0007669"/>
    <property type="project" value="UniProtKB-KW"/>
</dbReference>
<keyword evidence="13" id="KW-0238">DNA-binding</keyword>
<evidence type="ECO:0000259" key="19">
    <source>
        <dbReference type="Pfam" id="PF24055"/>
    </source>
</evidence>
<dbReference type="SUPFAM" id="SSF56672">
    <property type="entry name" value="DNA/RNA polymerases"/>
    <property type="match status" value="1"/>
</dbReference>
<keyword evidence="4 13" id="KW-0548">Nucleotidyltransferase</keyword>
<dbReference type="Gene3D" id="3.90.1600.10">
    <property type="entry name" value="Palm domain of DNA polymerase"/>
    <property type="match status" value="1"/>
</dbReference>
<comment type="similarity">
    <text evidence="2 13">Belongs to the DNA polymerase type-B family.</text>
</comment>
<dbReference type="CDD" id="cd05778">
    <property type="entry name" value="DNA_polB_zeta_exo"/>
    <property type="match status" value="1"/>
</dbReference>
<dbReference type="FunFam" id="1.10.287.690:FF:000002">
    <property type="entry name" value="DNA polymerase zeta"/>
    <property type="match status" value="1"/>
</dbReference>
<feature type="domain" description="DNA-directed DNA polymerase family B exonuclease" evidence="17">
    <location>
        <begin position="1094"/>
        <end position="1265"/>
    </location>
</feature>
<feature type="compositionally biased region" description="Polar residues" evidence="15">
    <location>
        <begin position="716"/>
        <end position="736"/>
    </location>
</feature>
<dbReference type="GO" id="GO:0042276">
    <property type="term" value="P:error-prone translesion synthesis"/>
    <property type="evidence" value="ECO:0007669"/>
    <property type="project" value="TreeGrafter"/>
</dbReference>
<keyword evidence="9 13" id="KW-0408">Iron</keyword>
<evidence type="ECO:0000259" key="16">
    <source>
        <dbReference type="Pfam" id="PF00136"/>
    </source>
</evidence>
<dbReference type="Pfam" id="PF24065">
    <property type="entry name" value="REV3_N"/>
    <property type="match status" value="1"/>
</dbReference>
<feature type="domain" description="C4-type zinc-finger of DNA polymerase delta" evidence="18">
    <location>
        <begin position="1829"/>
        <end position="1903"/>
    </location>
</feature>
<dbReference type="EC" id="2.7.7.7" evidence="13"/>
<dbReference type="PANTHER" id="PTHR45812:SF1">
    <property type="entry name" value="DNA POLYMERASE ZETA CATALYTIC SUBUNIT"/>
    <property type="match status" value="1"/>
</dbReference>
<dbReference type="GO" id="GO:0003677">
    <property type="term" value="F:DNA binding"/>
    <property type="evidence" value="ECO:0007669"/>
    <property type="project" value="UniProtKB-KW"/>
</dbReference>
<dbReference type="InterPro" id="IPR025687">
    <property type="entry name" value="Znf-C4pol"/>
</dbReference>
<sequence length="1929" mass="217135">MAAKLCVRITSIDVAMRVPIDGLDLTVAPFSHPPSKVDRVPVLRVFGATREGQRACVHIHQVLPYLYVPYDGPVDQHQLNQHMYTLGRSLNKSLAIALKLPEHRVNQAQFIAAITLVKGIPFYGFHYSYSHFLKIYVLDPNNLSRVADLLSRGVVMGRKMQTFESHIPYLPQFFIDHNLLGMDYLRIAGFKFRRPLPPACALPPSLEQLDKPNYFTTENIPDALVWPENAPINRESYCEIELDVVGIDILNRYEIPERPRKPLIQLFNGSEKIDTKLVPSLKGIWEDETKRRANRNLPPTPPTPVPDASQPEPITKDALMNVLLERIENSKRLNTQQQNLNDSNNATINFESRHMFPGLPENDGIPTAFQAIGAMYFGGEVGNQNRTQTGAEFNPSNLNASQTAASEKNIDVFVRLSQSASELSELDAEADEVALIDEEILTQTIREHDENVEIHDADPAESSDEENIYDIGDAHADEVGFWGDDHTDGTEGPGNDSMKFRASARFEVAGTNGKGKTVVNEIADIENLGKLPEAADDFDFFDDESSELMQQQIAALDAYERQQPHVSIGLHSLRQQHGDSIHQILINQDLKPSQGPSGATDRKRLDQNDGPGSMLPRGDKRKKEVHPAHEDDIEDSDEESKPKIKKAKKIRRTSLDIVAATNLSKSHRKSKSVSFASKTSTIIPHVHSAVEELPSVQSILKSRNANESSVGPEKQNAGTSSAETFSASKQPIPNNQESRKLRSFKANSTLPDTMAHSFISKVDGMWSSPPRNLESEKWSFFHDPPDAHSPEEGSTALEDDSQVKEMDSKLPSDDLLSSNPLSSTSWSLPAAQAYENTESGEIQDALNSSPQQPLSGTSALSEPILIENSSGQSSQQSNIPRMLNIFRFAHAPPTLKELEADWCGEPEREYLDPFFSDPADVSKGKTFSNRRYEVKAGSDRSSLPLFRTSNCSKRMYPNVGGMNDVIPMETLKETFGVDENPKPYVQGMYHNFAPAWTLAKGPPSISEVKKWAQENPCDPLKTEDSAFVKNLKARKSSQIEGPTQKNKFGYKYSQIQTEVLDHELQHLVVMSVEILTHAMTESERLLHGLPKLKLPDPKVNGILACFYCFQGQDERIARANGHRAGYHVGAILVEDEENPPDLRRFPYKFNGISGYAVQVVPNELELLQALVQKVREFDPDILLGYEVHKSSWGYIIDRAIGHYEYDILRELSRMKPGYVKTRYGREQDEFAYKQTCAMSTTGRMFFNVWRLMRSELTLTTYTLESTTFHVLHQRIPKFTAATLYSWYAGKGLKRWRSLTYYFERVQLTLDLLDDTSFLSRTCEFAKVYGIDLFSVISRGSQYRVESILSRITRPENFIHMSATKDQVRRMRAIECLPLNMEPVTKFYKDPLAVLDFQSLYPSVMIGYNMCFSTCLGRLVDIGSPKQFGVMDSLNVPIDVVEALKEHLIITQNGVVFVKHYVREGALGRMLKEILETRVMVKASMKMYKGETALMRILEARQLSLKLIANVTYGYAGASYSGRMPCAEIADSIVETGRRALQAGIKLAHDRASEWGGTVVYGDTDSMFVEFPGKSRESAFRIGQEMAHEISMLNPVPMKLKFEKIYHPCILLAKKRYVGFMYETLQDTIPQFDAKGIETVRRDGFPAMAKMVEDSLKLLFRTQDMSQLKAYLYRQWDRIMSNRISTIDLIIATEFKLKEYRNLPPGVAMCVQNMAYDKRTEPQGGERIPYVVCEARNTRYSGRSYSPLDLTVDRTLKPDGAVYVRKSIQALSRIFNLIGVDVEAWFNAMPKKNSATRFANNKHPSLQKGGTSSIRGGQFKIDQFYQSNHCILCSEMTINDSAILCEVCQSKRCQESIAQLHGQLSELQRKRDELLSVCRSCSLQTPGMAVKENKCVSVECPVLFVQAKATHEYLAMKDTLEKAISEVADA</sequence>
<dbReference type="Pfam" id="PF00136">
    <property type="entry name" value="DNA_pol_B"/>
    <property type="match status" value="1"/>
</dbReference>
<keyword evidence="3 13" id="KW-0808">Transferase</keyword>
<keyword evidence="13" id="KW-0004">4Fe-4S</keyword>
<evidence type="ECO:0000256" key="8">
    <source>
        <dbReference type="ARBA" id="ARBA00022932"/>
    </source>
</evidence>
<feature type="domain" description="DNA polymerase delta/zeta catalytic subunit N-terminal" evidence="19">
    <location>
        <begin position="61"/>
        <end position="143"/>
    </location>
</feature>
<dbReference type="PROSITE" id="PS00116">
    <property type="entry name" value="DNA_POLYMERASE_B"/>
    <property type="match status" value="1"/>
</dbReference>
<keyword evidence="7 13" id="KW-0862">Zinc</keyword>
<dbReference type="STRING" id="246404.A0A507EX44"/>
<dbReference type="EMBL" id="QEAP01000349">
    <property type="protein sequence ID" value="TPX68633.1"/>
    <property type="molecule type" value="Genomic_DNA"/>
</dbReference>
<feature type="region of interest" description="Disordered" evidence="15">
    <location>
        <begin position="704"/>
        <end position="740"/>
    </location>
</feature>
<keyword evidence="6" id="KW-0227">DNA damage</keyword>
<feature type="compositionally biased region" description="Basic and acidic residues" evidence="15">
    <location>
        <begin position="801"/>
        <end position="812"/>
    </location>
</feature>
<dbReference type="OrthoDB" id="2414538at2759"/>
<dbReference type="InterPro" id="IPR012337">
    <property type="entry name" value="RNaseH-like_sf"/>
</dbReference>
<feature type="region of interest" description="Disordered" evidence="15">
    <location>
        <begin position="777"/>
        <end position="822"/>
    </location>
</feature>
<comment type="caution">
    <text evidence="21">The sequence shown here is derived from an EMBL/GenBank/DDBJ whole genome shotgun (WGS) entry which is preliminary data.</text>
</comment>
<feature type="domain" description="DNA polymerase zeta catalytic subunit N-terminal" evidence="20">
    <location>
        <begin position="5"/>
        <end position="60"/>
    </location>
</feature>
<evidence type="ECO:0000256" key="12">
    <source>
        <dbReference type="ARBA" id="ARBA00049244"/>
    </source>
</evidence>
<dbReference type="Proteomes" id="UP000320333">
    <property type="component" value="Unassembled WGS sequence"/>
</dbReference>
<evidence type="ECO:0000313" key="21">
    <source>
        <dbReference type="EMBL" id="TPX68633.1"/>
    </source>
</evidence>
<dbReference type="Gene3D" id="1.10.287.690">
    <property type="entry name" value="Helix hairpin bin"/>
    <property type="match status" value="1"/>
</dbReference>
<dbReference type="Gene3D" id="3.30.342.10">
    <property type="entry name" value="DNA Polymerase, chain B, domain 1"/>
    <property type="match status" value="1"/>
</dbReference>
<dbReference type="InterPro" id="IPR030559">
    <property type="entry name" value="PolZ_Rev3"/>
</dbReference>
<reference evidence="21 22" key="1">
    <citation type="journal article" date="2019" name="Sci. Rep.">
        <title>Comparative genomics of chytrid fungi reveal insights into the obligate biotrophic and pathogenic lifestyle of Synchytrium endobioticum.</title>
        <authorList>
            <person name="van de Vossenberg B.T.L.H."/>
            <person name="Warris S."/>
            <person name="Nguyen H.D.T."/>
            <person name="van Gent-Pelzer M.P.E."/>
            <person name="Joly D.L."/>
            <person name="van de Geest H.C."/>
            <person name="Bonants P.J.M."/>
            <person name="Smith D.S."/>
            <person name="Levesque C.A."/>
            <person name="van der Lee T.A.J."/>
        </authorList>
    </citation>
    <scope>NUCLEOTIDE SEQUENCE [LARGE SCALE GENOMIC DNA]</scope>
    <source>
        <strain evidence="21 22">CBS 675.73</strain>
    </source>
</reference>
<dbReference type="GO" id="GO:0000724">
    <property type="term" value="P:double-strand break repair via homologous recombination"/>
    <property type="evidence" value="ECO:0007669"/>
    <property type="project" value="TreeGrafter"/>
</dbReference>
<evidence type="ECO:0000259" key="18">
    <source>
        <dbReference type="Pfam" id="PF14260"/>
    </source>
</evidence>
<keyword evidence="10 13" id="KW-0411">Iron-sulfur</keyword>
<keyword evidence="8 13" id="KW-0239">DNA-directed DNA polymerase</keyword>
<dbReference type="CDD" id="cd05534">
    <property type="entry name" value="POLBc_zeta"/>
    <property type="match status" value="1"/>
</dbReference>
<dbReference type="InterPro" id="IPR056447">
    <property type="entry name" value="REV3_N"/>
</dbReference>
<dbReference type="Pfam" id="PF03104">
    <property type="entry name" value="DNA_pol_B_exo1"/>
    <property type="match status" value="1"/>
</dbReference>
<feature type="compositionally biased region" description="Basic and acidic residues" evidence="15">
    <location>
        <begin position="777"/>
        <end position="791"/>
    </location>
</feature>
<evidence type="ECO:0000256" key="10">
    <source>
        <dbReference type="ARBA" id="ARBA00023014"/>
    </source>
</evidence>
<dbReference type="InterPro" id="IPR006172">
    <property type="entry name" value="DNA-dir_DNA_pol_B"/>
</dbReference>
<dbReference type="Gene3D" id="3.30.420.10">
    <property type="entry name" value="Ribonuclease H-like superfamily/Ribonuclease H"/>
    <property type="match status" value="1"/>
</dbReference>
<dbReference type="GO" id="GO:0005634">
    <property type="term" value="C:nucleus"/>
    <property type="evidence" value="ECO:0007669"/>
    <property type="project" value="UniProtKB-SubCell"/>
</dbReference>
<evidence type="ECO:0000256" key="7">
    <source>
        <dbReference type="ARBA" id="ARBA00022833"/>
    </source>
</evidence>
<feature type="region of interest" description="Disordered" evidence="15">
    <location>
        <begin position="589"/>
        <end position="650"/>
    </location>
</feature>
<evidence type="ECO:0000256" key="11">
    <source>
        <dbReference type="ARBA" id="ARBA00023204"/>
    </source>
</evidence>
<keyword evidence="22" id="KW-1185">Reference proteome</keyword>
<proteinExistence type="inferred from homology"/>
<evidence type="ECO:0000256" key="6">
    <source>
        <dbReference type="ARBA" id="ARBA00022763"/>
    </source>
</evidence>
<dbReference type="InterPro" id="IPR036397">
    <property type="entry name" value="RNaseH_sf"/>
</dbReference>
<dbReference type="GO" id="GO:0051539">
    <property type="term" value="F:4 iron, 4 sulfur cluster binding"/>
    <property type="evidence" value="ECO:0007669"/>
    <property type="project" value="UniProtKB-KW"/>
</dbReference>
<comment type="cofactor">
    <cofactor evidence="1 13">
        <name>[4Fe-4S] cluster</name>
        <dbReference type="ChEBI" id="CHEBI:49883"/>
    </cofactor>
</comment>